<evidence type="ECO:0000313" key="1">
    <source>
        <dbReference type="EMBL" id="CRL06591.1"/>
    </source>
</evidence>
<dbReference type="OrthoDB" id="60860at2759"/>
<dbReference type="GO" id="GO:0097191">
    <property type="term" value="P:extrinsic apoptotic signaling pathway"/>
    <property type="evidence" value="ECO:0007669"/>
    <property type="project" value="TreeGrafter"/>
</dbReference>
<name>A0A1J1J2K2_9DIPT</name>
<dbReference type="AlphaFoldDB" id="A0A1J1J2K2"/>
<dbReference type="Proteomes" id="UP000183832">
    <property type="component" value="Unassembled WGS sequence"/>
</dbReference>
<organism evidence="1 2">
    <name type="scientific">Clunio marinus</name>
    <dbReference type="NCBI Taxonomy" id="568069"/>
    <lineage>
        <taxon>Eukaryota</taxon>
        <taxon>Metazoa</taxon>
        <taxon>Ecdysozoa</taxon>
        <taxon>Arthropoda</taxon>
        <taxon>Hexapoda</taxon>
        <taxon>Insecta</taxon>
        <taxon>Pterygota</taxon>
        <taxon>Neoptera</taxon>
        <taxon>Endopterygota</taxon>
        <taxon>Diptera</taxon>
        <taxon>Nematocera</taxon>
        <taxon>Chironomoidea</taxon>
        <taxon>Chironomidae</taxon>
        <taxon>Clunio</taxon>
    </lineage>
</organism>
<dbReference type="EMBL" id="CVRI01000067">
    <property type="protein sequence ID" value="CRL06591.1"/>
    <property type="molecule type" value="Genomic_DNA"/>
</dbReference>
<evidence type="ECO:0000313" key="2">
    <source>
        <dbReference type="Proteomes" id="UP000183832"/>
    </source>
</evidence>
<dbReference type="InterPro" id="IPR022773">
    <property type="entry name" value="Siva"/>
</dbReference>
<dbReference type="PANTHER" id="PTHR14365:SF1">
    <property type="entry name" value="APOPTOSIS REGULATORY PROTEIN SIVA"/>
    <property type="match status" value="1"/>
</dbReference>
<protein>
    <submittedName>
        <fullName evidence="1">CLUMA_CG019633, isoform A</fullName>
    </submittedName>
</protein>
<keyword evidence="2" id="KW-1185">Reference proteome</keyword>
<reference evidence="1 2" key="1">
    <citation type="submission" date="2015-04" db="EMBL/GenBank/DDBJ databases">
        <authorList>
            <person name="Syromyatnikov M.Y."/>
            <person name="Popov V.N."/>
        </authorList>
    </citation>
    <scope>NUCLEOTIDE SEQUENCE [LARGE SCALE GENOMIC DNA]</scope>
</reference>
<gene>
    <name evidence="1" type="ORF">CLUMA_CG019633</name>
</gene>
<proteinExistence type="predicted"/>
<dbReference type="GO" id="GO:0005175">
    <property type="term" value="F:CD27 receptor binding"/>
    <property type="evidence" value="ECO:0007669"/>
    <property type="project" value="TreeGrafter"/>
</dbReference>
<accession>A0A1J1J2K2</accession>
<sequence length="142" mass="16514">MNENRKRVRSEEENLGLQLKCFINQRRVDQTDDALMKKVYEKTLKMIYEGASSEKTEKTEKTTEISYDKEFEKPPPKSVDCVYCWRSVEGKYLCKNCNLHSCERCVVDCIGCEEKLCNGCVKIFGCSVEEIPTCEDCKAYLY</sequence>
<dbReference type="PANTHER" id="PTHR14365">
    <property type="entry name" value="APOPTOSIS REGULATORY PROTEIN SIVA"/>
    <property type="match status" value="1"/>
</dbReference>